<dbReference type="AlphaFoldDB" id="A0A1J1IM05"/>
<gene>
    <name evidence="1" type="ORF">CLUMA_CG014033</name>
</gene>
<accession>A0A1J1IM05</accession>
<proteinExistence type="predicted"/>
<dbReference type="OrthoDB" id="408788at2759"/>
<keyword evidence="2" id="KW-1185">Reference proteome</keyword>
<dbReference type="EMBL" id="CVRI01000054">
    <property type="protein sequence ID" value="CRL00778.1"/>
    <property type="molecule type" value="Genomic_DNA"/>
</dbReference>
<dbReference type="Proteomes" id="UP000183832">
    <property type="component" value="Unassembled WGS sequence"/>
</dbReference>
<reference evidence="1 2" key="1">
    <citation type="submission" date="2015-04" db="EMBL/GenBank/DDBJ databases">
        <authorList>
            <person name="Syromyatnikov M.Y."/>
            <person name="Popov V.N."/>
        </authorList>
    </citation>
    <scope>NUCLEOTIDE SEQUENCE [LARGE SCALE GENOMIC DNA]</scope>
</reference>
<organism evidence="1 2">
    <name type="scientific">Clunio marinus</name>
    <dbReference type="NCBI Taxonomy" id="568069"/>
    <lineage>
        <taxon>Eukaryota</taxon>
        <taxon>Metazoa</taxon>
        <taxon>Ecdysozoa</taxon>
        <taxon>Arthropoda</taxon>
        <taxon>Hexapoda</taxon>
        <taxon>Insecta</taxon>
        <taxon>Pterygota</taxon>
        <taxon>Neoptera</taxon>
        <taxon>Endopterygota</taxon>
        <taxon>Diptera</taxon>
        <taxon>Nematocera</taxon>
        <taxon>Chironomoidea</taxon>
        <taxon>Chironomidae</taxon>
        <taxon>Clunio</taxon>
    </lineage>
</organism>
<evidence type="ECO:0000313" key="1">
    <source>
        <dbReference type="EMBL" id="CRL00778.1"/>
    </source>
</evidence>
<name>A0A1J1IM05_9DIPT</name>
<evidence type="ECO:0000313" key="2">
    <source>
        <dbReference type="Proteomes" id="UP000183832"/>
    </source>
</evidence>
<protein>
    <submittedName>
        <fullName evidence="1">CLUMA_CG014033, isoform A</fullName>
    </submittedName>
</protein>
<dbReference type="STRING" id="568069.A0A1J1IM05"/>
<sequence>MELAPPKVYGLKILDKERFNIIAEIPTIKIGGLKKENMNQIVKNLKKDFLKLDHFRPKSNEKIFLNPGTVSKWEDLPCSNLESLGVNSSSFGFEKMSFGYENWKADDLIKAIIPEESVTFCI</sequence>